<evidence type="ECO:0000256" key="1">
    <source>
        <dbReference type="SAM" id="MobiDB-lite"/>
    </source>
</evidence>
<protein>
    <submittedName>
        <fullName evidence="2">HDC10998</fullName>
    </submittedName>
</protein>
<sequence>MAIPMLKHTPPTEQADPAAELPDGDVEAILESPNDTQTSSSASAVSGGWWEVLGKKFGSKPDPSSRGQMEEDHPLVVHSTGSGQSNAPSCRTHARPMVPPCDSVWLV</sequence>
<accession>Q6IKZ1</accession>
<feature type="region of interest" description="Disordered" evidence="1">
    <location>
        <begin position="1"/>
        <end position="107"/>
    </location>
</feature>
<evidence type="ECO:0000313" key="2">
    <source>
        <dbReference type="EMBL" id="DAA03068.1"/>
    </source>
</evidence>
<dbReference type="EMBL" id="BK002225">
    <property type="protein sequence ID" value="DAA03068.1"/>
    <property type="molecule type" value="Genomic_DNA"/>
</dbReference>
<reference evidence="2" key="1">
    <citation type="journal article" date="2003" name="Genome Biol.">
        <title>An integrated gene annotation and transcriptional profiling approach towards the full gene content of the Drosophila genome.</title>
        <authorList>
            <person name="Hild M."/>
            <person name="Beckmann B."/>
            <person name="Haas S.A."/>
            <person name="Koch B."/>
            <person name="Solovyev V."/>
            <person name="Busold C."/>
            <person name="Fellenberg K."/>
            <person name="Boutros M."/>
            <person name="Vingron M."/>
            <person name="Sauer F."/>
            <person name="Hoheisel J.D."/>
            <person name="Paro R."/>
        </authorList>
    </citation>
    <scope>NUCLEOTIDE SEQUENCE</scope>
</reference>
<proteinExistence type="predicted"/>
<feature type="compositionally biased region" description="Low complexity" evidence="1">
    <location>
        <begin position="39"/>
        <end position="50"/>
    </location>
</feature>
<organism evidence="2">
    <name type="scientific">Drosophila melanogaster</name>
    <name type="common">Fruit fly</name>
    <dbReference type="NCBI Taxonomy" id="7227"/>
    <lineage>
        <taxon>Eukaryota</taxon>
        <taxon>Metazoa</taxon>
        <taxon>Ecdysozoa</taxon>
        <taxon>Arthropoda</taxon>
        <taxon>Hexapoda</taxon>
        <taxon>Insecta</taxon>
        <taxon>Pterygota</taxon>
        <taxon>Neoptera</taxon>
        <taxon>Endopterygota</taxon>
        <taxon>Diptera</taxon>
        <taxon>Brachycera</taxon>
        <taxon>Muscomorpha</taxon>
        <taxon>Ephydroidea</taxon>
        <taxon>Drosophilidae</taxon>
        <taxon>Drosophila</taxon>
        <taxon>Sophophora</taxon>
    </lineage>
</organism>
<name>Q6IKZ1_DROME</name>
<feature type="compositionally biased region" description="Polar residues" evidence="1">
    <location>
        <begin position="79"/>
        <end position="89"/>
    </location>
</feature>
<gene>
    <name evidence="2" type="ORF">HDC10998</name>
</gene>
<dbReference type="AlphaFoldDB" id="Q6IKZ1"/>